<protein>
    <submittedName>
        <fullName evidence="1">HEAT domain containing protein</fullName>
    </submittedName>
</protein>
<sequence length="685" mass="80965">MLITYLRNSEYAKIKKLIENNENYISNLKEIIDKSSCWDDKRRAFVVLKKLNLDIVERYFLYEVISNIDEKKSISKICIEMIKKIGGREDLFESLLEISKRELDEDTICHILKNMEEDNIWYEMIKIHTNTKDIGRAIKNLAEKHNTSKILNVLLEKLKSKDWKERYLALKCLYALVDYLNDDDREKLRKSLNIELLGDKKKVQKNAMRLFKKLGVKIEFNEEELKKELITSKDKKRVLNYIMSNNIKLSNNFFNKEFFKHFLYMGDEELQFIGVKLISLKNDSKTKVDYLIRFLNAKGKAKSAAVRELRKFSNSEYKNYIKEKLLKSLSTKDLSKKTSVINLLKDFGDSSIFDRLLEEYRKLEVLFMELDEKWYLGGYHYMLMIENEMRKCLTAMEAIEKTIGSIAIRENLHYDDLKINKKLGKHLYKTIEVMGSSDTNSIDFDELLDIVKKNEYVVKYLSNIINANNNIGLNLRDKILKTVENIKTENAMYYKIRIYADLYVFEKFFEILDCLDKYPNRYIHFAFLYAVNKFIEKDNPLKNHILTLSLPKIILMVNDYGLRREALKFLKKYPSELALPVLINNLGGRDSGEIIEVIREICVKYPQNLSKIKDLLYQKENVKYAIEIIKLIGKENKDLVEDFIFILIDVYNNSSSEIKHKIKNTLTVIVKDEYKEIIDKFFNAN</sequence>
<dbReference type="RefSeq" id="WP_007043760.1">
    <property type="nucleotide sequence ID" value="NZ_AGJL01000005.1"/>
</dbReference>
<dbReference type="OrthoDB" id="65724at2157"/>
<dbReference type="Gene3D" id="1.25.10.10">
    <property type="entry name" value="Leucine-rich Repeat Variant"/>
    <property type="match status" value="1"/>
</dbReference>
<proteinExistence type="predicted"/>
<name>H1KWZ1_9EURY</name>
<keyword evidence="2" id="KW-1185">Reference proteome</keyword>
<dbReference type="STRING" id="647171.MetfoDRAFT_0314"/>
<evidence type="ECO:0000313" key="1">
    <source>
        <dbReference type="EMBL" id="EHP88817.1"/>
    </source>
</evidence>
<dbReference type="AlphaFoldDB" id="H1KWZ1"/>
<dbReference type="Proteomes" id="UP000003706">
    <property type="component" value="Unassembled WGS sequence"/>
</dbReference>
<dbReference type="SUPFAM" id="SSF48371">
    <property type="entry name" value="ARM repeat"/>
    <property type="match status" value="1"/>
</dbReference>
<gene>
    <name evidence="1" type="ORF">MetfoDRAFT_0314</name>
</gene>
<evidence type="ECO:0000313" key="2">
    <source>
        <dbReference type="Proteomes" id="UP000003706"/>
    </source>
</evidence>
<reference evidence="1 2" key="1">
    <citation type="submission" date="2011-09" db="EMBL/GenBank/DDBJ databases">
        <title>The draft genome of Methanotorris formicicus Mc-S-70.</title>
        <authorList>
            <consortium name="US DOE Joint Genome Institute (JGI-PGF)"/>
            <person name="Lucas S."/>
            <person name="Han J."/>
            <person name="Lapidus A."/>
            <person name="Cheng J.-F."/>
            <person name="Goodwin L."/>
            <person name="Pitluck S."/>
            <person name="Peters L."/>
            <person name="Land M.L."/>
            <person name="Hauser L."/>
            <person name="Sieprawska-Lupa M."/>
            <person name="Takai K."/>
            <person name="Miyazaki J."/>
            <person name="Whitman W."/>
            <person name="Woyke T.J."/>
        </authorList>
    </citation>
    <scope>NUCLEOTIDE SEQUENCE [LARGE SCALE GENOMIC DNA]</scope>
    <source>
        <strain evidence="1 2">Mc-S-70</strain>
    </source>
</reference>
<comment type="caution">
    <text evidence="1">The sequence shown here is derived from an EMBL/GenBank/DDBJ whole genome shotgun (WGS) entry which is preliminary data.</text>
</comment>
<dbReference type="InterPro" id="IPR016024">
    <property type="entry name" value="ARM-type_fold"/>
</dbReference>
<organism evidence="1 2">
    <name type="scientific">Methanotorris formicicus Mc-S-70</name>
    <dbReference type="NCBI Taxonomy" id="647171"/>
    <lineage>
        <taxon>Archaea</taxon>
        <taxon>Methanobacteriati</taxon>
        <taxon>Methanobacteriota</taxon>
        <taxon>Methanomada group</taxon>
        <taxon>Methanococci</taxon>
        <taxon>Methanococcales</taxon>
        <taxon>Methanocaldococcaceae</taxon>
        <taxon>Methanotorris</taxon>
    </lineage>
</organism>
<accession>H1KWZ1</accession>
<dbReference type="EMBL" id="AGJL01000005">
    <property type="protein sequence ID" value="EHP88817.1"/>
    <property type="molecule type" value="Genomic_DNA"/>
</dbReference>
<dbReference type="InterPro" id="IPR011989">
    <property type="entry name" value="ARM-like"/>
</dbReference>